<feature type="compositionally biased region" description="Basic residues" evidence="1">
    <location>
        <begin position="22"/>
        <end position="33"/>
    </location>
</feature>
<dbReference type="InterPro" id="IPR021880">
    <property type="entry name" value="DUF3489"/>
</dbReference>
<keyword evidence="3" id="KW-1185">Reference proteome</keyword>
<protein>
    <submittedName>
        <fullName evidence="2">DUF3489 domain-containing protein</fullName>
    </submittedName>
</protein>
<feature type="region of interest" description="Disordered" evidence="1">
    <location>
        <begin position="1"/>
        <end position="34"/>
    </location>
</feature>
<dbReference type="RefSeq" id="WP_213890708.1">
    <property type="nucleotide sequence ID" value="NZ_JAGFNU010000013.1"/>
</dbReference>
<evidence type="ECO:0000313" key="3">
    <source>
        <dbReference type="Proteomes" id="UP001589683"/>
    </source>
</evidence>
<dbReference type="EMBL" id="JBHMEA010000034">
    <property type="protein sequence ID" value="MFB9231959.1"/>
    <property type="molecule type" value="Genomic_DNA"/>
</dbReference>
<reference evidence="2 3" key="1">
    <citation type="submission" date="2024-09" db="EMBL/GenBank/DDBJ databases">
        <authorList>
            <person name="Sun Q."/>
            <person name="Mori K."/>
        </authorList>
    </citation>
    <scope>NUCLEOTIDE SEQUENCE [LARGE SCALE GENOMIC DNA]</scope>
    <source>
        <strain evidence="2 3">CECT 8726</strain>
    </source>
</reference>
<name>A0ABV5JEU3_9RHOB</name>
<organism evidence="2 3">
    <name type="scientific">Pseudohalocynthiibacter aestuariivivens</name>
    <dbReference type="NCBI Taxonomy" id="1591409"/>
    <lineage>
        <taxon>Bacteria</taxon>
        <taxon>Pseudomonadati</taxon>
        <taxon>Pseudomonadota</taxon>
        <taxon>Alphaproteobacteria</taxon>
        <taxon>Rhodobacterales</taxon>
        <taxon>Paracoccaceae</taxon>
        <taxon>Pseudohalocynthiibacter</taxon>
    </lineage>
</organism>
<evidence type="ECO:0000313" key="2">
    <source>
        <dbReference type="EMBL" id="MFB9231959.1"/>
    </source>
</evidence>
<gene>
    <name evidence="2" type="ORF">ACFFUT_09195</name>
</gene>
<dbReference type="Pfam" id="PF11994">
    <property type="entry name" value="DUF3489"/>
    <property type="match status" value="1"/>
</dbReference>
<proteinExistence type="predicted"/>
<feature type="compositionally biased region" description="Basic and acidic residues" evidence="1">
    <location>
        <begin position="9"/>
        <end position="21"/>
    </location>
</feature>
<accession>A0ABV5JEU3</accession>
<sequence>MTTQAAKASSRDAVKTTEVGKSRPRANKPRTTKKAQLIQMLSRKAGADVPSISKKLGWLPHTTRAALTGLRKAGFEISAEKPGNGKPSCYRVIAEPAGGTA</sequence>
<dbReference type="Proteomes" id="UP001589683">
    <property type="component" value="Unassembled WGS sequence"/>
</dbReference>
<evidence type="ECO:0000256" key="1">
    <source>
        <dbReference type="SAM" id="MobiDB-lite"/>
    </source>
</evidence>
<comment type="caution">
    <text evidence="2">The sequence shown here is derived from an EMBL/GenBank/DDBJ whole genome shotgun (WGS) entry which is preliminary data.</text>
</comment>